<dbReference type="Proteomes" id="UP000597301">
    <property type="component" value="Unassembled WGS sequence"/>
</dbReference>
<reference evidence="4" key="1">
    <citation type="journal article" date="2019" name="Int. J. Syst. Evol. Microbiol.">
        <title>The Global Catalogue of Microorganisms (GCM) 10K type strain sequencing project: providing services to taxonomists for standard genome sequencing and annotation.</title>
        <authorList>
            <consortium name="The Broad Institute Genomics Platform"/>
            <consortium name="The Broad Institute Genome Sequencing Center for Infectious Disease"/>
            <person name="Wu L."/>
            <person name="Ma J."/>
        </authorList>
    </citation>
    <scope>NUCLEOTIDE SEQUENCE [LARGE SCALE GENOMIC DNA]</scope>
    <source>
        <strain evidence="4">CGMCC 1.15122</strain>
    </source>
</reference>
<feature type="compositionally biased region" description="Basic and acidic residues" evidence="1">
    <location>
        <begin position="138"/>
        <end position="161"/>
    </location>
</feature>
<organism evidence="3 4">
    <name type="scientific">Vreelandella lutescens</name>
    <dbReference type="NCBI Taxonomy" id="1602943"/>
    <lineage>
        <taxon>Bacteria</taxon>
        <taxon>Pseudomonadati</taxon>
        <taxon>Pseudomonadota</taxon>
        <taxon>Gammaproteobacteria</taxon>
        <taxon>Oceanospirillales</taxon>
        <taxon>Halomonadaceae</taxon>
        <taxon>Vreelandella</taxon>
    </lineage>
</organism>
<dbReference type="RefSeq" id="WP_188638356.1">
    <property type="nucleotide sequence ID" value="NZ_BMHM01000002.1"/>
</dbReference>
<feature type="compositionally biased region" description="Basic and acidic residues" evidence="1">
    <location>
        <begin position="213"/>
        <end position="227"/>
    </location>
</feature>
<keyword evidence="4" id="KW-1185">Reference proteome</keyword>
<evidence type="ECO:0000256" key="1">
    <source>
        <dbReference type="SAM" id="MobiDB-lite"/>
    </source>
</evidence>
<name>A0ABQ1NPA8_9GAMM</name>
<protein>
    <submittedName>
        <fullName evidence="3">Uncharacterized protein</fullName>
    </submittedName>
</protein>
<gene>
    <name evidence="3" type="ORF">GCM10011382_09310</name>
</gene>
<feature type="region of interest" description="Disordered" evidence="1">
    <location>
        <begin position="23"/>
        <end position="250"/>
    </location>
</feature>
<feature type="chain" id="PRO_5045472587" evidence="2">
    <location>
        <begin position="24"/>
        <end position="250"/>
    </location>
</feature>
<accession>A0ABQ1NPA8</accession>
<feature type="signal peptide" evidence="2">
    <location>
        <begin position="1"/>
        <end position="23"/>
    </location>
</feature>
<dbReference type="EMBL" id="BMHM01000002">
    <property type="protein sequence ID" value="GGC81275.1"/>
    <property type="molecule type" value="Genomic_DNA"/>
</dbReference>
<feature type="compositionally biased region" description="Acidic residues" evidence="1">
    <location>
        <begin position="200"/>
        <end position="212"/>
    </location>
</feature>
<comment type="caution">
    <text evidence="3">The sequence shown here is derived from an EMBL/GenBank/DDBJ whole genome shotgun (WGS) entry which is preliminary data.</text>
</comment>
<evidence type="ECO:0000256" key="2">
    <source>
        <dbReference type="SAM" id="SignalP"/>
    </source>
</evidence>
<evidence type="ECO:0000313" key="3">
    <source>
        <dbReference type="EMBL" id="GGC81275.1"/>
    </source>
</evidence>
<dbReference type="PROSITE" id="PS51257">
    <property type="entry name" value="PROKAR_LIPOPROTEIN"/>
    <property type="match status" value="1"/>
</dbReference>
<sequence length="250" mass="27286">MTNRFWMPVLASMALLLSACGDSQEEAAVAPEEPSATTDQAGEPASVANESPADPPAESGADSTEDAAPSEVPSPSEVEDDIEARQAAEELEQAEAMRETDTEANALPNESLQADAETLAADPEEALDEASAMPGETTRSDVDDVIAETERRFEEAQRQLEEQFQEIEQQSPELMPMENDPIEPSWERESSLPDTPQLEGELEATDVDALIEDTERQFEEAQQRLEEQFQALENERSTNGVTDEDAESSP</sequence>
<keyword evidence="2" id="KW-0732">Signal</keyword>
<proteinExistence type="predicted"/>
<feature type="compositionally biased region" description="Low complexity" evidence="1">
    <location>
        <begin position="26"/>
        <end position="36"/>
    </location>
</feature>
<evidence type="ECO:0000313" key="4">
    <source>
        <dbReference type="Proteomes" id="UP000597301"/>
    </source>
</evidence>